<organism evidence="2 3">
    <name type="scientific">Trifolium medium</name>
    <dbReference type="NCBI Taxonomy" id="97028"/>
    <lineage>
        <taxon>Eukaryota</taxon>
        <taxon>Viridiplantae</taxon>
        <taxon>Streptophyta</taxon>
        <taxon>Embryophyta</taxon>
        <taxon>Tracheophyta</taxon>
        <taxon>Spermatophyta</taxon>
        <taxon>Magnoliopsida</taxon>
        <taxon>eudicotyledons</taxon>
        <taxon>Gunneridae</taxon>
        <taxon>Pentapetalae</taxon>
        <taxon>rosids</taxon>
        <taxon>fabids</taxon>
        <taxon>Fabales</taxon>
        <taxon>Fabaceae</taxon>
        <taxon>Papilionoideae</taxon>
        <taxon>50 kb inversion clade</taxon>
        <taxon>NPAAA clade</taxon>
        <taxon>Hologalegina</taxon>
        <taxon>IRL clade</taxon>
        <taxon>Trifolieae</taxon>
        <taxon>Trifolium</taxon>
    </lineage>
</organism>
<name>A0A392SJV2_9FABA</name>
<accession>A0A392SJV2</accession>
<feature type="domain" description="Transposase (putative) gypsy type" evidence="1">
    <location>
        <begin position="9"/>
        <end position="67"/>
    </location>
</feature>
<dbReference type="Proteomes" id="UP000265520">
    <property type="component" value="Unassembled WGS sequence"/>
</dbReference>
<dbReference type="EMBL" id="LXQA010382301">
    <property type="protein sequence ID" value="MCI48146.1"/>
    <property type="molecule type" value="Genomic_DNA"/>
</dbReference>
<keyword evidence="3" id="KW-1185">Reference proteome</keyword>
<dbReference type="InterPro" id="IPR007321">
    <property type="entry name" value="Transposase_28"/>
</dbReference>
<dbReference type="AlphaFoldDB" id="A0A392SJV2"/>
<reference evidence="2 3" key="1">
    <citation type="journal article" date="2018" name="Front. Plant Sci.">
        <title>Red Clover (Trifolium pratense) and Zigzag Clover (T. medium) - A Picture of Genomic Similarities and Differences.</title>
        <authorList>
            <person name="Dluhosova J."/>
            <person name="Istvanek J."/>
            <person name="Nedelnik J."/>
            <person name="Repkova J."/>
        </authorList>
    </citation>
    <scope>NUCLEOTIDE SEQUENCE [LARGE SCALE GENOMIC DNA]</scope>
    <source>
        <strain evidence="3">cv. 10/8</strain>
        <tissue evidence="2">Leaf</tissue>
    </source>
</reference>
<dbReference type="PANTHER" id="PTHR31099:SF49">
    <property type="entry name" value="MYOSIN HEAVY CHAIN-LIKE PROTEIN"/>
    <property type="match status" value="1"/>
</dbReference>
<evidence type="ECO:0000313" key="3">
    <source>
        <dbReference type="Proteomes" id="UP000265520"/>
    </source>
</evidence>
<dbReference type="PANTHER" id="PTHR31099">
    <property type="entry name" value="OS06G0165300 PROTEIN"/>
    <property type="match status" value="1"/>
</dbReference>
<evidence type="ECO:0000259" key="1">
    <source>
        <dbReference type="Pfam" id="PF04195"/>
    </source>
</evidence>
<sequence length="71" mass="8170">MYSVFFDRLGIKLSLTAFECEVLRFLNVVPSQLHPNSWPFVRAFEIACDGLHVEPSLGVFFSFYQVKSLEP</sequence>
<proteinExistence type="predicted"/>
<feature type="non-terminal residue" evidence="2">
    <location>
        <position position="71"/>
    </location>
</feature>
<evidence type="ECO:0000313" key="2">
    <source>
        <dbReference type="EMBL" id="MCI48146.1"/>
    </source>
</evidence>
<comment type="caution">
    <text evidence="2">The sequence shown here is derived from an EMBL/GenBank/DDBJ whole genome shotgun (WGS) entry which is preliminary data.</text>
</comment>
<protein>
    <recommendedName>
        <fullName evidence="1">Transposase (putative) gypsy type domain-containing protein</fullName>
    </recommendedName>
</protein>
<dbReference type="Pfam" id="PF04195">
    <property type="entry name" value="Transposase_28"/>
    <property type="match status" value="1"/>
</dbReference>